<feature type="chain" id="PRO_5009256572" description="OB fold (BOF) protein" evidence="1">
    <location>
        <begin position="22"/>
        <end position="211"/>
    </location>
</feature>
<dbReference type="Gene3D" id="2.40.50.200">
    <property type="entry name" value="Bacterial OB-fold"/>
    <property type="match status" value="1"/>
</dbReference>
<dbReference type="Proteomes" id="UP000243207">
    <property type="component" value="Chromosome I"/>
</dbReference>
<name>A0A1H1PII6_9GAMM</name>
<evidence type="ECO:0008006" key="4">
    <source>
        <dbReference type="Google" id="ProtNLM"/>
    </source>
</evidence>
<feature type="signal peptide" evidence="1">
    <location>
        <begin position="1"/>
        <end position="21"/>
    </location>
</feature>
<dbReference type="RefSeq" id="WP_093392051.1">
    <property type="nucleotide sequence ID" value="NZ_LT629736.1"/>
</dbReference>
<evidence type="ECO:0000313" key="3">
    <source>
        <dbReference type="Proteomes" id="UP000243207"/>
    </source>
</evidence>
<dbReference type="EMBL" id="LT629736">
    <property type="protein sequence ID" value="SDS11056.1"/>
    <property type="molecule type" value="Genomic_DNA"/>
</dbReference>
<evidence type="ECO:0000256" key="1">
    <source>
        <dbReference type="SAM" id="SignalP"/>
    </source>
</evidence>
<dbReference type="SUPFAM" id="SSF101756">
    <property type="entry name" value="Hypothetical protein YgiW"/>
    <property type="match status" value="1"/>
</dbReference>
<evidence type="ECO:0000313" key="2">
    <source>
        <dbReference type="EMBL" id="SDS11056.1"/>
    </source>
</evidence>
<keyword evidence="1" id="KW-0732">Signal</keyword>
<dbReference type="InterPro" id="IPR036700">
    <property type="entry name" value="BOBF_sf"/>
</dbReference>
<accession>A0A1H1PII6</accession>
<organism evidence="2 3">
    <name type="scientific">Halopseudomonas xinjiangensis</name>
    <dbReference type="NCBI Taxonomy" id="487184"/>
    <lineage>
        <taxon>Bacteria</taxon>
        <taxon>Pseudomonadati</taxon>
        <taxon>Pseudomonadota</taxon>
        <taxon>Gammaproteobacteria</taxon>
        <taxon>Pseudomonadales</taxon>
        <taxon>Pseudomonadaceae</taxon>
        <taxon>Halopseudomonas</taxon>
    </lineage>
</organism>
<sequence>MKRHFLALALASALVSPLSYAQAPHEQSHNSWVSISGQITNPTEEGFTLNYGEGQIRVDMNDADWYAPQGPFQEGATVSVYGEVNQADSAAEIVANSVFVESEGRLFTRTDTVFGKPEIIPVVPVRVGAFTYTGEVGKVQDDRFTIDTGRRELMVDVSAMKDNPLDEQGAMRIEQGDTVMVYGVLDAELGRSRTVTADSIITIDEGARNES</sequence>
<proteinExistence type="predicted"/>
<protein>
    <recommendedName>
        <fullName evidence="4">OB fold (BOF) protein</fullName>
    </recommendedName>
</protein>
<keyword evidence="3" id="KW-1185">Reference proteome</keyword>
<dbReference type="AlphaFoldDB" id="A0A1H1PII6"/>
<reference evidence="3" key="1">
    <citation type="submission" date="2016-10" db="EMBL/GenBank/DDBJ databases">
        <authorList>
            <person name="Varghese N."/>
            <person name="Submissions S."/>
        </authorList>
    </citation>
    <scope>NUCLEOTIDE SEQUENCE [LARGE SCALE GENOMIC DNA]</scope>
    <source>
        <strain evidence="3">NRRL B-51270</strain>
    </source>
</reference>
<dbReference type="OrthoDB" id="8482074at2"/>
<gene>
    <name evidence="2" type="ORF">SAMN05216421_0925</name>
</gene>